<comment type="caution">
    <text evidence="9">The sequence shown here is derived from an EMBL/GenBank/DDBJ whole genome shotgun (WGS) entry which is preliminary data.</text>
</comment>
<dbReference type="RefSeq" id="WP_062713245.1">
    <property type="nucleotide sequence ID" value="NZ_LLZG01000394.1"/>
</dbReference>
<evidence type="ECO:0000256" key="8">
    <source>
        <dbReference type="SAM" id="MobiDB-lite"/>
    </source>
</evidence>
<keyword evidence="4" id="KW-0812">Transmembrane</keyword>
<evidence type="ECO:0000256" key="2">
    <source>
        <dbReference type="ARBA" id="ARBA00022448"/>
    </source>
</evidence>
<evidence type="ECO:0000256" key="4">
    <source>
        <dbReference type="ARBA" id="ARBA00022692"/>
    </source>
</evidence>
<dbReference type="Gene3D" id="1.20.1250.20">
    <property type="entry name" value="MFS general substrate transporter like domains"/>
    <property type="match status" value="1"/>
</dbReference>
<dbReference type="GO" id="GO:0005886">
    <property type="term" value="C:plasma membrane"/>
    <property type="evidence" value="ECO:0007669"/>
    <property type="project" value="UniProtKB-SubCell"/>
</dbReference>
<gene>
    <name evidence="9" type="ORF">ADL12_41685</name>
</gene>
<dbReference type="PANTHER" id="PTHR42718:SF46">
    <property type="entry name" value="BLR6921 PROTEIN"/>
    <property type="match status" value="1"/>
</dbReference>
<reference evidence="10" key="1">
    <citation type="submission" date="2015-10" db="EMBL/GenBank/DDBJ databases">
        <authorList>
            <person name="Ju K.-S."/>
            <person name="Doroghazi J.R."/>
            <person name="Metcalf W.W."/>
        </authorList>
    </citation>
    <scope>NUCLEOTIDE SEQUENCE [LARGE SCALE GENOMIC DNA]</scope>
    <source>
        <strain evidence="10">NRRL 3151</strain>
    </source>
</reference>
<sequence length="116" mass="11347">MILLSLGQGIAWTAMFVAATSGVDARHQGIASAMASTTQQIGSAVGLAILVAIADSGAHAGIGPDLVPGLRTAGFTAGALTLLGVAIALTLRRPGSTPPAPTATQTAQKTEADISA</sequence>
<evidence type="ECO:0000256" key="3">
    <source>
        <dbReference type="ARBA" id="ARBA00022475"/>
    </source>
</evidence>
<evidence type="ECO:0000256" key="1">
    <source>
        <dbReference type="ARBA" id="ARBA00004651"/>
    </source>
</evidence>
<dbReference type="SUPFAM" id="SSF103473">
    <property type="entry name" value="MFS general substrate transporter"/>
    <property type="match status" value="1"/>
</dbReference>
<dbReference type="EMBL" id="LLZG01000394">
    <property type="protein sequence ID" value="KUL22705.1"/>
    <property type="molecule type" value="Genomic_DNA"/>
</dbReference>
<evidence type="ECO:0008006" key="11">
    <source>
        <dbReference type="Google" id="ProtNLM"/>
    </source>
</evidence>
<protein>
    <recommendedName>
        <fullName evidence="11">Major facilitator superfamily (MFS) profile domain-containing protein</fullName>
    </recommendedName>
</protein>
<evidence type="ECO:0000313" key="10">
    <source>
        <dbReference type="Proteomes" id="UP000053923"/>
    </source>
</evidence>
<keyword evidence="2" id="KW-0813">Transport</keyword>
<dbReference type="InterPro" id="IPR036259">
    <property type="entry name" value="MFS_trans_sf"/>
</dbReference>
<keyword evidence="5" id="KW-1133">Transmembrane helix</keyword>
<keyword evidence="7" id="KW-0046">Antibiotic resistance</keyword>
<dbReference type="GO" id="GO:0046677">
    <property type="term" value="P:response to antibiotic"/>
    <property type="evidence" value="ECO:0007669"/>
    <property type="project" value="UniProtKB-KW"/>
</dbReference>
<organism evidence="9 10">
    <name type="scientific">Streptomyces regalis</name>
    <dbReference type="NCBI Taxonomy" id="68262"/>
    <lineage>
        <taxon>Bacteria</taxon>
        <taxon>Bacillati</taxon>
        <taxon>Actinomycetota</taxon>
        <taxon>Actinomycetes</taxon>
        <taxon>Kitasatosporales</taxon>
        <taxon>Streptomycetaceae</taxon>
        <taxon>Streptomyces</taxon>
    </lineage>
</organism>
<dbReference type="Proteomes" id="UP000053923">
    <property type="component" value="Unassembled WGS sequence"/>
</dbReference>
<evidence type="ECO:0000313" key="9">
    <source>
        <dbReference type="EMBL" id="KUL22705.1"/>
    </source>
</evidence>
<proteinExistence type="predicted"/>
<dbReference type="AlphaFoldDB" id="A0A124G7G3"/>
<keyword evidence="3" id="KW-1003">Cell membrane</keyword>
<evidence type="ECO:0000256" key="5">
    <source>
        <dbReference type="ARBA" id="ARBA00022989"/>
    </source>
</evidence>
<evidence type="ECO:0000256" key="7">
    <source>
        <dbReference type="ARBA" id="ARBA00023251"/>
    </source>
</evidence>
<keyword evidence="6" id="KW-0472">Membrane</keyword>
<name>A0A124G7G3_9ACTN</name>
<comment type="subcellular location">
    <subcellularLocation>
        <location evidence="1">Cell membrane</location>
        <topology evidence="1">Multi-pass membrane protein</topology>
    </subcellularLocation>
</comment>
<evidence type="ECO:0000256" key="6">
    <source>
        <dbReference type="ARBA" id="ARBA00023136"/>
    </source>
</evidence>
<accession>A0A124G7G3</accession>
<feature type="region of interest" description="Disordered" evidence="8">
    <location>
        <begin position="93"/>
        <end position="116"/>
    </location>
</feature>
<dbReference type="PANTHER" id="PTHR42718">
    <property type="entry name" value="MAJOR FACILITATOR SUPERFAMILY MULTIDRUG TRANSPORTER MFSC"/>
    <property type="match status" value="1"/>
</dbReference>
<keyword evidence="10" id="KW-1185">Reference proteome</keyword>